<dbReference type="AlphaFoldDB" id="A0A6J4M156"/>
<feature type="binding site" evidence="7">
    <location>
        <position position="129"/>
    </location>
    <ligand>
        <name>substrate</name>
    </ligand>
</feature>
<dbReference type="Gene3D" id="3.40.50.300">
    <property type="entry name" value="P-loop containing nucleotide triphosphate hydrolases"/>
    <property type="match status" value="1"/>
</dbReference>
<dbReference type="InterPro" id="IPR031322">
    <property type="entry name" value="Shikimate/glucono_kinase"/>
</dbReference>
<protein>
    <recommendedName>
        <fullName evidence="7">Shikimate kinase</fullName>
        <shortName evidence="7">SK</shortName>
        <ecNumber evidence="7">2.7.1.71</ecNumber>
    </recommendedName>
</protein>
<feature type="binding site" evidence="7">
    <location>
        <position position="7"/>
    </location>
    <ligand>
        <name>Mg(2+)</name>
        <dbReference type="ChEBI" id="CHEBI:18420"/>
    </ligand>
</feature>
<proteinExistence type="inferred from homology"/>
<keyword evidence="7" id="KW-0963">Cytoplasm</keyword>
<dbReference type="SUPFAM" id="SSF52540">
    <property type="entry name" value="P-loop containing nucleoside triphosphate hydrolases"/>
    <property type="match status" value="1"/>
</dbReference>
<feature type="binding site" evidence="7">
    <location>
        <position position="110"/>
    </location>
    <ligand>
        <name>ATP</name>
        <dbReference type="ChEBI" id="CHEBI:30616"/>
    </ligand>
</feature>
<comment type="catalytic activity">
    <reaction evidence="7">
        <text>shikimate + ATP = 3-phosphoshikimate + ADP + H(+)</text>
        <dbReference type="Rhea" id="RHEA:13121"/>
        <dbReference type="ChEBI" id="CHEBI:15378"/>
        <dbReference type="ChEBI" id="CHEBI:30616"/>
        <dbReference type="ChEBI" id="CHEBI:36208"/>
        <dbReference type="ChEBI" id="CHEBI:145989"/>
        <dbReference type="ChEBI" id="CHEBI:456216"/>
        <dbReference type="EC" id="2.7.1.71"/>
    </reaction>
</comment>
<dbReference type="InterPro" id="IPR027417">
    <property type="entry name" value="P-loop_NTPase"/>
</dbReference>
<name>A0A6J4M156_9BACT</name>
<comment type="cofactor">
    <cofactor evidence="7">
        <name>Mg(2+)</name>
        <dbReference type="ChEBI" id="CHEBI:18420"/>
    </cofactor>
    <text evidence="7">Binds 1 Mg(2+) ion per subunit.</text>
</comment>
<comment type="pathway">
    <text evidence="7">Metabolic intermediate biosynthesis; chorismate biosynthesis; chorismate from D-erythrose 4-phosphate and phosphoenolpyruvate: step 5/7.</text>
</comment>
<evidence type="ECO:0000256" key="6">
    <source>
        <dbReference type="ARBA" id="ARBA00023141"/>
    </source>
</evidence>
<organism evidence="8">
    <name type="scientific">uncultured Gemmatimonadota bacterium</name>
    <dbReference type="NCBI Taxonomy" id="203437"/>
    <lineage>
        <taxon>Bacteria</taxon>
        <taxon>Pseudomonadati</taxon>
        <taxon>Gemmatimonadota</taxon>
        <taxon>environmental samples</taxon>
    </lineage>
</organism>
<sequence>MMASGKSAVGAELARRLGWTHVDLDREIEAFAGRRIPDIFAADGEAGFRRMEADATARIAGRESIVLSPGGGWITQPALLDALGPGTLSVWLRVSPDEAVRRAAQAPGERPLLAGANPLAAVRRLLAAREALYARADLHLHTDARDVGSIVDDIERHIRSLEAGGTPSR</sequence>
<comment type="function">
    <text evidence="7">Catalyzes the specific phosphorylation of the 3-hydroxyl group of shikimic acid using ATP as a cosubstrate.</text>
</comment>
<evidence type="ECO:0000256" key="2">
    <source>
        <dbReference type="ARBA" id="ARBA00022679"/>
    </source>
</evidence>
<dbReference type="PANTHER" id="PTHR21087">
    <property type="entry name" value="SHIKIMATE KINASE"/>
    <property type="match status" value="1"/>
</dbReference>
<dbReference type="EMBL" id="CADCTV010000597">
    <property type="protein sequence ID" value="CAA9346051.1"/>
    <property type="molecule type" value="Genomic_DNA"/>
</dbReference>
<comment type="subcellular location">
    <subcellularLocation>
        <location evidence="7">Cytoplasm</location>
    </subcellularLocation>
</comment>
<keyword evidence="2 7" id="KW-0808">Transferase</keyword>
<dbReference type="Pfam" id="PF01202">
    <property type="entry name" value="SKI"/>
    <property type="match status" value="1"/>
</dbReference>
<feature type="binding site" evidence="7">
    <location>
        <position position="25"/>
    </location>
    <ligand>
        <name>substrate</name>
    </ligand>
</feature>
<gene>
    <name evidence="7" type="primary">aroK</name>
    <name evidence="8" type="ORF">AVDCRST_MAG89-2866</name>
</gene>
<dbReference type="GO" id="GO:0009423">
    <property type="term" value="P:chorismate biosynthetic process"/>
    <property type="evidence" value="ECO:0007669"/>
    <property type="project" value="UniProtKB-UniRule"/>
</dbReference>
<keyword evidence="1 7" id="KW-0028">Amino-acid biosynthesis</keyword>
<keyword evidence="5 7" id="KW-0067">ATP-binding</keyword>
<comment type="similarity">
    <text evidence="7">Belongs to the shikimate kinase family.</text>
</comment>
<keyword evidence="6 7" id="KW-0057">Aromatic amino acid biosynthesis</keyword>
<reference evidence="8" key="1">
    <citation type="submission" date="2020-02" db="EMBL/GenBank/DDBJ databases">
        <authorList>
            <person name="Meier V. D."/>
        </authorList>
    </citation>
    <scope>NUCLEOTIDE SEQUENCE</scope>
    <source>
        <strain evidence="8">AVDCRST_MAG89</strain>
    </source>
</reference>
<keyword evidence="3 7" id="KW-0547">Nucleotide-binding</keyword>
<evidence type="ECO:0000256" key="7">
    <source>
        <dbReference type="HAMAP-Rule" id="MF_00109"/>
    </source>
</evidence>
<evidence type="ECO:0000313" key="8">
    <source>
        <dbReference type="EMBL" id="CAA9346051.1"/>
    </source>
</evidence>
<dbReference type="UniPathway" id="UPA00053">
    <property type="reaction ID" value="UER00088"/>
</dbReference>
<dbReference type="GO" id="GO:0000287">
    <property type="term" value="F:magnesium ion binding"/>
    <property type="evidence" value="ECO:0007669"/>
    <property type="project" value="UniProtKB-UniRule"/>
</dbReference>
<feature type="binding site" evidence="7">
    <location>
        <position position="71"/>
    </location>
    <ligand>
        <name>substrate</name>
    </ligand>
</feature>
<dbReference type="GO" id="GO:0004765">
    <property type="term" value="F:shikimate kinase activity"/>
    <property type="evidence" value="ECO:0007669"/>
    <property type="project" value="UniProtKB-UniRule"/>
</dbReference>
<keyword evidence="4 7" id="KW-0418">Kinase</keyword>
<evidence type="ECO:0000256" key="5">
    <source>
        <dbReference type="ARBA" id="ARBA00022840"/>
    </source>
</evidence>
<keyword evidence="7" id="KW-0479">Metal-binding</keyword>
<evidence type="ECO:0000256" key="3">
    <source>
        <dbReference type="ARBA" id="ARBA00022741"/>
    </source>
</evidence>
<evidence type="ECO:0000256" key="4">
    <source>
        <dbReference type="ARBA" id="ARBA00022777"/>
    </source>
</evidence>
<dbReference type="EC" id="2.7.1.71" evidence="7"/>
<keyword evidence="7" id="KW-0460">Magnesium</keyword>
<feature type="binding site" evidence="7">
    <location>
        <begin position="3"/>
        <end position="8"/>
    </location>
    <ligand>
        <name>ATP</name>
        <dbReference type="ChEBI" id="CHEBI:30616"/>
    </ligand>
</feature>
<dbReference type="PANTHER" id="PTHR21087:SF16">
    <property type="entry name" value="SHIKIMATE KINASE 1, CHLOROPLASTIC"/>
    <property type="match status" value="1"/>
</dbReference>
<feature type="binding site" evidence="7">
    <location>
        <position position="145"/>
    </location>
    <ligand>
        <name>ATP</name>
        <dbReference type="ChEBI" id="CHEBI:30616"/>
    </ligand>
</feature>
<accession>A0A6J4M156</accession>
<dbReference type="GO" id="GO:0009073">
    <property type="term" value="P:aromatic amino acid family biosynthetic process"/>
    <property type="evidence" value="ECO:0007669"/>
    <property type="project" value="UniProtKB-KW"/>
</dbReference>
<dbReference type="CDD" id="cd00464">
    <property type="entry name" value="SK"/>
    <property type="match status" value="1"/>
</dbReference>
<dbReference type="InterPro" id="IPR000623">
    <property type="entry name" value="Shikimate_kinase/TSH1"/>
</dbReference>
<evidence type="ECO:0000256" key="1">
    <source>
        <dbReference type="ARBA" id="ARBA00022605"/>
    </source>
</evidence>
<dbReference type="GO" id="GO:0005524">
    <property type="term" value="F:ATP binding"/>
    <property type="evidence" value="ECO:0007669"/>
    <property type="project" value="UniProtKB-UniRule"/>
</dbReference>
<dbReference type="HAMAP" id="MF_00109">
    <property type="entry name" value="Shikimate_kinase"/>
    <property type="match status" value="1"/>
</dbReference>
<dbReference type="GO" id="GO:0005829">
    <property type="term" value="C:cytosol"/>
    <property type="evidence" value="ECO:0007669"/>
    <property type="project" value="TreeGrafter"/>
</dbReference>
<dbReference type="GO" id="GO:0008652">
    <property type="term" value="P:amino acid biosynthetic process"/>
    <property type="evidence" value="ECO:0007669"/>
    <property type="project" value="UniProtKB-KW"/>
</dbReference>
<feature type="binding site" evidence="7">
    <location>
        <position position="49"/>
    </location>
    <ligand>
        <name>substrate</name>
    </ligand>
</feature>
<comment type="subunit">
    <text evidence="7">Monomer.</text>
</comment>